<dbReference type="PANTHER" id="PTHR47178:SF1">
    <property type="entry name" value="FAD-BINDING DOMAIN-CONTAINING PROTEIN-RELATED"/>
    <property type="match status" value="1"/>
</dbReference>
<dbReference type="InterPro" id="IPR002938">
    <property type="entry name" value="FAD-bd"/>
</dbReference>
<comment type="caution">
    <text evidence="7">The sequence shown here is derived from an EMBL/GenBank/DDBJ whole genome shotgun (WGS) entry which is preliminary data.</text>
</comment>
<accession>A0AAN6MD95</accession>
<dbReference type="Gene3D" id="3.50.50.60">
    <property type="entry name" value="FAD/NAD(P)-binding domain"/>
    <property type="match status" value="1"/>
</dbReference>
<sequence length="468" mass="50604">MGSPPPPPKKQKPILIVGAGISGLLLAQHLRKVGSHVPVRLFERDADLDTRGLGWGLTLHWSLPALRALLPEELVRRLPEAYVDRVAVTEGRPSTFPFYDLSTGELRAKTPAAPESLRIRVTRDGLRRVLATGLDIEWGKAVNNVQTSPDGTAVTLGFDDGTSCEGSVVVACDGGSSRIRGLLFPEHHKRRIPVRLMGVKVDCTPDEIEPLRRLDPYFLQGAASENDSFSYFSVLDAPGNNPAGDGNGGKYTCQMVVSWPVRRGFLGQAAPTAFPESDAEGVALLQRIAETWAEPFRSLARGVPAETEVKCLELYDWPPPRGLPVEGRVVLVGDALHPMAMYRGEGANHAILDVLDLAELVLPHFLHQLSPDTATATEATPSSTAPAPTCNSTASSDDVLVTAIACYQKKVISRARPAVLASRQAALDAHRWSRISEASPLLTRRAMELVFEEGDLVEEGFEEVSVVG</sequence>
<evidence type="ECO:0000313" key="7">
    <source>
        <dbReference type="EMBL" id="KAK3898182.1"/>
    </source>
</evidence>
<keyword evidence="3" id="KW-0274">FAD</keyword>
<dbReference type="GO" id="GO:0071949">
    <property type="term" value="F:FAD binding"/>
    <property type="evidence" value="ECO:0007669"/>
    <property type="project" value="InterPro"/>
</dbReference>
<evidence type="ECO:0000256" key="4">
    <source>
        <dbReference type="ARBA" id="ARBA00023002"/>
    </source>
</evidence>
<name>A0AAN6MD95_9PEZI</name>
<keyword evidence="8" id="KW-1185">Reference proteome</keyword>
<keyword evidence="5" id="KW-0503">Monooxygenase</keyword>
<dbReference type="Proteomes" id="UP001303889">
    <property type="component" value="Unassembled WGS sequence"/>
</dbReference>
<reference evidence="7" key="2">
    <citation type="submission" date="2023-05" db="EMBL/GenBank/DDBJ databases">
        <authorList>
            <consortium name="Lawrence Berkeley National Laboratory"/>
            <person name="Steindorff A."/>
            <person name="Hensen N."/>
            <person name="Bonometti L."/>
            <person name="Westerberg I."/>
            <person name="Brannstrom I.O."/>
            <person name="Guillou S."/>
            <person name="Cros-Aarteil S."/>
            <person name="Calhoun S."/>
            <person name="Haridas S."/>
            <person name="Kuo A."/>
            <person name="Mondo S."/>
            <person name="Pangilinan J."/>
            <person name="Riley R."/>
            <person name="Labutti K."/>
            <person name="Andreopoulos B."/>
            <person name="Lipzen A."/>
            <person name="Chen C."/>
            <person name="Yanf M."/>
            <person name="Daum C."/>
            <person name="Ng V."/>
            <person name="Clum A."/>
            <person name="Ohm R."/>
            <person name="Martin F."/>
            <person name="Silar P."/>
            <person name="Natvig D."/>
            <person name="Lalanne C."/>
            <person name="Gautier V."/>
            <person name="Ament-Velasquez S.L."/>
            <person name="Kruys A."/>
            <person name="Hutchinson M.I."/>
            <person name="Powell A.J."/>
            <person name="Barry K."/>
            <person name="Miller A.N."/>
            <person name="Grigoriev I.V."/>
            <person name="Debuchy R."/>
            <person name="Gladieux P."/>
            <person name="Thoren M.H."/>
            <person name="Johannesson H."/>
        </authorList>
    </citation>
    <scope>NUCLEOTIDE SEQUENCE</scope>
    <source>
        <strain evidence="7">CBS 103.79</strain>
    </source>
</reference>
<dbReference type="AlphaFoldDB" id="A0AAN6MD95"/>
<evidence type="ECO:0000256" key="5">
    <source>
        <dbReference type="ARBA" id="ARBA00023033"/>
    </source>
</evidence>
<organism evidence="7 8">
    <name type="scientific">Staphylotrichum tortipilum</name>
    <dbReference type="NCBI Taxonomy" id="2831512"/>
    <lineage>
        <taxon>Eukaryota</taxon>
        <taxon>Fungi</taxon>
        <taxon>Dikarya</taxon>
        <taxon>Ascomycota</taxon>
        <taxon>Pezizomycotina</taxon>
        <taxon>Sordariomycetes</taxon>
        <taxon>Sordariomycetidae</taxon>
        <taxon>Sordariales</taxon>
        <taxon>Chaetomiaceae</taxon>
        <taxon>Staphylotrichum</taxon>
    </lineage>
</organism>
<dbReference type="Pfam" id="PF01494">
    <property type="entry name" value="FAD_binding_3"/>
    <property type="match status" value="1"/>
</dbReference>
<evidence type="ECO:0000256" key="3">
    <source>
        <dbReference type="ARBA" id="ARBA00022827"/>
    </source>
</evidence>
<dbReference type="GO" id="GO:0004497">
    <property type="term" value="F:monooxygenase activity"/>
    <property type="evidence" value="ECO:0007669"/>
    <property type="project" value="UniProtKB-KW"/>
</dbReference>
<proteinExistence type="predicted"/>
<keyword evidence="4" id="KW-0560">Oxidoreductase</keyword>
<dbReference type="InterPro" id="IPR036188">
    <property type="entry name" value="FAD/NAD-bd_sf"/>
</dbReference>
<evidence type="ECO:0000259" key="6">
    <source>
        <dbReference type="Pfam" id="PF01494"/>
    </source>
</evidence>
<evidence type="ECO:0000313" key="8">
    <source>
        <dbReference type="Proteomes" id="UP001303889"/>
    </source>
</evidence>
<dbReference type="SUPFAM" id="SSF51905">
    <property type="entry name" value="FAD/NAD(P)-binding domain"/>
    <property type="match status" value="1"/>
</dbReference>
<dbReference type="PANTHER" id="PTHR47178">
    <property type="entry name" value="MONOOXYGENASE, FAD-BINDING"/>
    <property type="match status" value="1"/>
</dbReference>
<comment type="cofactor">
    <cofactor evidence="1">
        <name>FAD</name>
        <dbReference type="ChEBI" id="CHEBI:57692"/>
    </cofactor>
</comment>
<dbReference type="PRINTS" id="PR00420">
    <property type="entry name" value="RNGMNOXGNASE"/>
</dbReference>
<dbReference type="EMBL" id="MU855985">
    <property type="protein sequence ID" value="KAK3898182.1"/>
    <property type="molecule type" value="Genomic_DNA"/>
</dbReference>
<protein>
    <recommendedName>
        <fullName evidence="6">FAD-binding domain-containing protein</fullName>
    </recommendedName>
</protein>
<evidence type="ECO:0000256" key="2">
    <source>
        <dbReference type="ARBA" id="ARBA00022630"/>
    </source>
</evidence>
<evidence type="ECO:0000256" key="1">
    <source>
        <dbReference type="ARBA" id="ARBA00001974"/>
    </source>
</evidence>
<feature type="domain" description="FAD-binding" evidence="6">
    <location>
        <begin position="13"/>
        <end position="203"/>
    </location>
</feature>
<reference evidence="7" key="1">
    <citation type="journal article" date="2023" name="Mol. Phylogenet. Evol.">
        <title>Genome-scale phylogeny and comparative genomics of the fungal order Sordariales.</title>
        <authorList>
            <person name="Hensen N."/>
            <person name="Bonometti L."/>
            <person name="Westerberg I."/>
            <person name="Brannstrom I.O."/>
            <person name="Guillou S."/>
            <person name="Cros-Aarteil S."/>
            <person name="Calhoun S."/>
            <person name="Haridas S."/>
            <person name="Kuo A."/>
            <person name="Mondo S."/>
            <person name="Pangilinan J."/>
            <person name="Riley R."/>
            <person name="LaButti K."/>
            <person name="Andreopoulos B."/>
            <person name="Lipzen A."/>
            <person name="Chen C."/>
            <person name="Yan M."/>
            <person name="Daum C."/>
            <person name="Ng V."/>
            <person name="Clum A."/>
            <person name="Steindorff A."/>
            <person name="Ohm R.A."/>
            <person name="Martin F."/>
            <person name="Silar P."/>
            <person name="Natvig D.O."/>
            <person name="Lalanne C."/>
            <person name="Gautier V."/>
            <person name="Ament-Velasquez S.L."/>
            <person name="Kruys A."/>
            <person name="Hutchinson M.I."/>
            <person name="Powell A.J."/>
            <person name="Barry K."/>
            <person name="Miller A.N."/>
            <person name="Grigoriev I.V."/>
            <person name="Debuchy R."/>
            <person name="Gladieux P."/>
            <person name="Hiltunen Thoren M."/>
            <person name="Johannesson H."/>
        </authorList>
    </citation>
    <scope>NUCLEOTIDE SEQUENCE</scope>
    <source>
        <strain evidence="7">CBS 103.79</strain>
    </source>
</reference>
<gene>
    <name evidence="7" type="ORF">C8A05DRAFT_19185</name>
</gene>
<keyword evidence="2" id="KW-0285">Flavoprotein</keyword>